<protein>
    <submittedName>
        <fullName evidence="1">Uncharacterized protein</fullName>
    </submittedName>
</protein>
<reference evidence="1" key="1">
    <citation type="submission" date="2020-11" db="EMBL/GenBank/DDBJ databases">
        <authorList>
            <consortium name="DOE Joint Genome Institute"/>
            <person name="Ahrendt S."/>
            <person name="Riley R."/>
            <person name="Andreopoulos W."/>
            <person name="Labutti K."/>
            <person name="Pangilinan J."/>
            <person name="Ruiz-Duenas F.J."/>
            <person name="Barrasa J.M."/>
            <person name="Sanchez-Garcia M."/>
            <person name="Camarero S."/>
            <person name="Miyauchi S."/>
            <person name="Serrano A."/>
            <person name="Linde D."/>
            <person name="Babiker R."/>
            <person name="Drula E."/>
            <person name="Ayuso-Fernandez I."/>
            <person name="Pacheco R."/>
            <person name="Padilla G."/>
            <person name="Ferreira P."/>
            <person name="Barriuso J."/>
            <person name="Kellner H."/>
            <person name="Castanera R."/>
            <person name="Alfaro M."/>
            <person name="Ramirez L."/>
            <person name="Pisabarro A.G."/>
            <person name="Kuo A."/>
            <person name="Tritt A."/>
            <person name="Lipzen A."/>
            <person name="He G."/>
            <person name="Yan M."/>
            <person name="Ng V."/>
            <person name="Cullen D."/>
            <person name="Martin F."/>
            <person name="Rosso M.-N."/>
            <person name="Henrissat B."/>
            <person name="Hibbett D."/>
            <person name="Martinez A.T."/>
            <person name="Grigoriev I.V."/>
        </authorList>
    </citation>
    <scope>NUCLEOTIDE SEQUENCE</scope>
    <source>
        <strain evidence="1">ATCC 90797</strain>
    </source>
</reference>
<accession>A0A9P5ZY78</accession>
<comment type="caution">
    <text evidence="1">The sequence shown here is derived from an EMBL/GenBank/DDBJ whole genome shotgun (WGS) entry which is preliminary data.</text>
</comment>
<dbReference type="OrthoDB" id="10624177at2759"/>
<dbReference type="AlphaFoldDB" id="A0A9P5ZY78"/>
<sequence length="153" mass="17462">MSLQDAKERCPIPSYIPPGLLDRRSDVPHFGKDVRPSRLTINVFKLARDLFHTEDCIDQLPFPNNIRELTIKLNAYPHWQQLRYSTLEDLKNLCYVIQPLHHDGGLKQLKLDILTESWPCPADTTKEISKVQEAFAPLLKRGGFALDICVGPS</sequence>
<dbReference type="EMBL" id="MU154558">
    <property type="protein sequence ID" value="KAF9495851.1"/>
    <property type="molecule type" value="Genomic_DNA"/>
</dbReference>
<keyword evidence="2" id="KW-1185">Reference proteome</keyword>
<gene>
    <name evidence="1" type="ORF">BDN71DRAFT_1506386</name>
</gene>
<dbReference type="Proteomes" id="UP000807025">
    <property type="component" value="Unassembled WGS sequence"/>
</dbReference>
<proteinExistence type="predicted"/>
<evidence type="ECO:0000313" key="1">
    <source>
        <dbReference type="EMBL" id="KAF9495851.1"/>
    </source>
</evidence>
<name>A0A9P5ZY78_PLEER</name>
<organism evidence="1 2">
    <name type="scientific">Pleurotus eryngii</name>
    <name type="common">Boletus of the steppes</name>
    <dbReference type="NCBI Taxonomy" id="5323"/>
    <lineage>
        <taxon>Eukaryota</taxon>
        <taxon>Fungi</taxon>
        <taxon>Dikarya</taxon>
        <taxon>Basidiomycota</taxon>
        <taxon>Agaricomycotina</taxon>
        <taxon>Agaricomycetes</taxon>
        <taxon>Agaricomycetidae</taxon>
        <taxon>Agaricales</taxon>
        <taxon>Pleurotineae</taxon>
        <taxon>Pleurotaceae</taxon>
        <taxon>Pleurotus</taxon>
    </lineage>
</organism>
<evidence type="ECO:0000313" key="2">
    <source>
        <dbReference type="Proteomes" id="UP000807025"/>
    </source>
</evidence>